<keyword evidence="3 8" id="KW-0560">Oxidoreductase</keyword>
<evidence type="ECO:0000256" key="1">
    <source>
        <dbReference type="ARBA" id="ARBA00022714"/>
    </source>
</evidence>
<evidence type="ECO:0000313" key="9">
    <source>
        <dbReference type="Proteomes" id="UP000032749"/>
    </source>
</evidence>
<dbReference type="InterPro" id="IPR036922">
    <property type="entry name" value="Rieske_2Fe-2S_sf"/>
</dbReference>
<keyword evidence="6" id="KW-0534">Nitrate assimilation</keyword>
<dbReference type="Gene3D" id="2.102.10.10">
    <property type="entry name" value="Rieske [2Fe-2S] iron-sulphur domain"/>
    <property type="match status" value="1"/>
</dbReference>
<dbReference type="InterPro" id="IPR017881">
    <property type="entry name" value="NirD"/>
</dbReference>
<dbReference type="InterPro" id="IPR012748">
    <property type="entry name" value="Rieske-like_NirD"/>
</dbReference>
<dbReference type="SUPFAM" id="SSF50022">
    <property type="entry name" value="ISP domain"/>
    <property type="match status" value="1"/>
</dbReference>
<reference evidence="8 9" key="1">
    <citation type="journal article" date="2013" name="Nat. Commun.">
        <title>Genome sequence and functional genomic analysis of the oil-degrading bacterium Oleispira antarctica.</title>
        <authorList>
            <person name="Kube M."/>
            <person name="Chernikova T.N."/>
            <person name="Al-Ramahi Y."/>
            <person name="Beloqui A."/>
            <person name="Lopez-Cortez N."/>
            <person name="Guazzaroni M.E."/>
            <person name="Heipieper H.J."/>
            <person name="Klages S."/>
            <person name="Kotsyurbenko O.R."/>
            <person name="Langer I."/>
            <person name="Nechitaylo T.Y."/>
            <person name="Lunsdorf H."/>
            <person name="Fernandez M."/>
            <person name="Juarez S."/>
            <person name="Ciordia S."/>
            <person name="Singer A."/>
            <person name="Kagan O."/>
            <person name="Egorova O."/>
            <person name="Petit P.A."/>
            <person name="Stogios P."/>
            <person name="Kim Y."/>
            <person name="Tchigvintsev A."/>
            <person name="Flick R."/>
            <person name="Denaro R."/>
            <person name="Genovese M."/>
            <person name="Albar J.P."/>
            <person name="Reva O.N."/>
            <person name="Martinez-Gomariz M."/>
            <person name="Tran H."/>
            <person name="Ferrer M."/>
            <person name="Savchenko A."/>
            <person name="Yakunin A.F."/>
            <person name="Yakimov M.M."/>
            <person name="Golyshina O.V."/>
            <person name="Reinhardt R."/>
            <person name="Golyshin P.N."/>
        </authorList>
    </citation>
    <scope>NUCLEOTIDE SEQUENCE [LARGE SCALE GENOMIC DNA]</scope>
</reference>
<evidence type="ECO:0000256" key="4">
    <source>
        <dbReference type="ARBA" id="ARBA00023004"/>
    </source>
</evidence>
<evidence type="ECO:0000256" key="3">
    <source>
        <dbReference type="ARBA" id="ARBA00023002"/>
    </source>
</evidence>
<dbReference type="HOGENOM" id="CLU_055690_3_0_6"/>
<dbReference type="AlphaFoldDB" id="R4YMQ1"/>
<gene>
    <name evidence="8" type="ORF">OLEAN_C18340</name>
</gene>
<dbReference type="PROSITE" id="PS51296">
    <property type="entry name" value="RIESKE"/>
    <property type="match status" value="1"/>
</dbReference>
<dbReference type="GO" id="GO:0008942">
    <property type="term" value="F:nitrite reductase [NAD(P)H] activity"/>
    <property type="evidence" value="ECO:0007669"/>
    <property type="project" value="UniProtKB-EC"/>
</dbReference>
<dbReference type="PANTHER" id="PTHR40562:SF1">
    <property type="entry name" value="NITRITE REDUCTASE (NADH) SMALL SUBUNIT"/>
    <property type="match status" value="1"/>
</dbReference>
<keyword evidence="9" id="KW-1185">Reference proteome</keyword>
<dbReference type="PATRIC" id="fig|698738.3.peg.1900"/>
<dbReference type="InterPro" id="IPR017941">
    <property type="entry name" value="Rieske_2Fe-2S"/>
</dbReference>
<evidence type="ECO:0000259" key="7">
    <source>
        <dbReference type="PROSITE" id="PS51296"/>
    </source>
</evidence>
<dbReference type="GO" id="GO:0042128">
    <property type="term" value="P:nitrate assimilation"/>
    <property type="evidence" value="ECO:0007669"/>
    <property type="project" value="UniProtKB-KW"/>
</dbReference>
<dbReference type="EMBL" id="FO203512">
    <property type="protein sequence ID" value="CCK76010.1"/>
    <property type="molecule type" value="Genomic_DNA"/>
</dbReference>
<keyword evidence="1" id="KW-0001">2Fe-2S</keyword>
<protein>
    <submittedName>
        <fullName evidence="8">Putative nitrite reductase NADPH</fullName>
        <ecNumber evidence="8">1.7.1.4</ecNumber>
    </submittedName>
</protein>
<evidence type="ECO:0000256" key="5">
    <source>
        <dbReference type="ARBA" id="ARBA00023014"/>
    </source>
</evidence>
<dbReference type="NCBIfam" id="TIGR02378">
    <property type="entry name" value="nirD_assim_sml"/>
    <property type="match status" value="1"/>
</dbReference>
<sequence length="115" mass="12295">MTTDTLNATQWITVCSESDLTADTGLCALHGGEQVAIFKPALANQLYALSNFDPFGKANVMSRGIIGSIGENLVVASPLYKQHFDLKTGECLEDSSASLKTYQVRVDAGQVQLLA</sequence>
<keyword evidence="2" id="KW-0479">Metal-binding</keyword>
<keyword evidence="5" id="KW-0411">Iron-sulfur</keyword>
<evidence type="ECO:0000256" key="2">
    <source>
        <dbReference type="ARBA" id="ARBA00022723"/>
    </source>
</evidence>
<dbReference type="EC" id="1.7.1.4" evidence="8"/>
<dbReference type="CDD" id="cd03529">
    <property type="entry name" value="Rieske_NirD"/>
    <property type="match status" value="1"/>
</dbReference>
<organism evidence="8 9">
    <name type="scientific">Oleispira antarctica RB-8</name>
    <dbReference type="NCBI Taxonomy" id="698738"/>
    <lineage>
        <taxon>Bacteria</taxon>
        <taxon>Pseudomonadati</taxon>
        <taxon>Pseudomonadota</taxon>
        <taxon>Gammaproteobacteria</taxon>
        <taxon>Oceanospirillales</taxon>
        <taxon>Oceanospirillaceae</taxon>
        <taxon>Oleispira</taxon>
    </lineage>
</organism>
<dbReference type="Pfam" id="PF13806">
    <property type="entry name" value="Rieske_2"/>
    <property type="match status" value="1"/>
</dbReference>
<feature type="domain" description="Rieske" evidence="7">
    <location>
        <begin position="12"/>
        <end position="113"/>
    </location>
</feature>
<dbReference type="Proteomes" id="UP000032749">
    <property type="component" value="Chromosome"/>
</dbReference>
<proteinExistence type="predicted"/>
<keyword evidence="4" id="KW-0408">Iron</keyword>
<dbReference type="OrthoDB" id="516687at2"/>
<name>R4YMQ1_OLEAN</name>
<dbReference type="KEGG" id="oai:OLEAN_C18340"/>
<evidence type="ECO:0000313" key="8">
    <source>
        <dbReference type="EMBL" id="CCK76010.1"/>
    </source>
</evidence>
<dbReference type="STRING" id="698738.OLEAN_C18340"/>
<dbReference type="GO" id="GO:0051537">
    <property type="term" value="F:2 iron, 2 sulfur cluster binding"/>
    <property type="evidence" value="ECO:0007669"/>
    <property type="project" value="UniProtKB-KW"/>
</dbReference>
<accession>R4YMQ1</accession>
<dbReference type="PANTHER" id="PTHR40562">
    <property type="match status" value="1"/>
</dbReference>
<evidence type="ECO:0000256" key="6">
    <source>
        <dbReference type="ARBA" id="ARBA00023063"/>
    </source>
</evidence>
<dbReference type="GO" id="GO:0046872">
    <property type="term" value="F:metal ion binding"/>
    <property type="evidence" value="ECO:0007669"/>
    <property type="project" value="UniProtKB-KW"/>
</dbReference>
<dbReference type="PROSITE" id="PS51300">
    <property type="entry name" value="NIRD"/>
    <property type="match status" value="1"/>
</dbReference>